<dbReference type="EMBL" id="CADCWA010000145">
    <property type="protein sequence ID" value="CAA9524614.1"/>
    <property type="molecule type" value="Genomic_DNA"/>
</dbReference>
<protein>
    <submittedName>
        <fullName evidence="2">Translation elongation factor Tu</fullName>
    </submittedName>
</protein>
<name>A0A6J4TJ65_9SPHN</name>
<feature type="compositionally biased region" description="Basic and acidic residues" evidence="1">
    <location>
        <begin position="22"/>
        <end position="34"/>
    </location>
</feature>
<feature type="region of interest" description="Disordered" evidence="1">
    <location>
        <begin position="1"/>
        <end position="34"/>
    </location>
</feature>
<keyword evidence="2" id="KW-0648">Protein biosynthesis</keyword>
<keyword evidence="2" id="KW-0251">Elongation factor</keyword>
<accession>A0A6J4TJ65</accession>
<sequence>GEGEIRAEQAALQHRHHRSRRPWQDVADRGDHQG</sequence>
<proteinExistence type="predicted"/>
<evidence type="ECO:0000256" key="1">
    <source>
        <dbReference type="SAM" id="MobiDB-lite"/>
    </source>
</evidence>
<dbReference type="AlphaFoldDB" id="A0A6J4TJ65"/>
<gene>
    <name evidence="2" type="ORF">AVDCRST_MAG31-1820</name>
</gene>
<feature type="non-terminal residue" evidence="2">
    <location>
        <position position="1"/>
    </location>
</feature>
<feature type="non-terminal residue" evidence="2">
    <location>
        <position position="34"/>
    </location>
</feature>
<organism evidence="2">
    <name type="scientific">uncultured Sphingomonas sp</name>
    <dbReference type="NCBI Taxonomy" id="158754"/>
    <lineage>
        <taxon>Bacteria</taxon>
        <taxon>Pseudomonadati</taxon>
        <taxon>Pseudomonadota</taxon>
        <taxon>Alphaproteobacteria</taxon>
        <taxon>Sphingomonadales</taxon>
        <taxon>Sphingomonadaceae</taxon>
        <taxon>Sphingomonas</taxon>
        <taxon>environmental samples</taxon>
    </lineage>
</organism>
<evidence type="ECO:0000313" key="2">
    <source>
        <dbReference type="EMBL" id="CAA9524614.1"/>
    </source>
</evidence>
<dbReference type="GO" id="GO:0003746">
    <property type="term" value="F:translation elongation factor activity"/>
    <property type="evidence" value="ECO:0007669"/>
    <property type="project" value="UniProtKB-KW"/>
</dbReference>
<reference evidence="2" key="1">
    <citation type="submission" date="2020-02" db="EMBL/GenBank/DDBJ databases">
        <authorList>
            <person name="Meier V. D."/>
        </authorList>
    </citation>
    <scope>NUCLEOTIDE SEQUENCE</scope>
    <source>
        <strain evidence="2">AVDCRST_MAG31</strain>
    </source>
</reference>